<dbReference type="AlphaFoldDB" id="A0AA38X1J8"/>
<dbReference type="Proteomes" id="UP001172673">
    <property type="component" value="Unassembled WGS sequence"/>
</dbReference>
<sequence>MNSGHPSPIFEFVLVFQRGQTAKERQLQQASARSHAAKVSHSSKKRPKASSRRVRLYETTAPYQSPVAQSRRDLSVTSLPTPRNIVGDASTDPFCNDGLRQIPNVGRKSLEYVYTVLWPKNYPAVNSTALKSMQATWRRRALEDPLQFHAQVFNATTMCYALSTDPSTMKTLMEIRLKHQAAAVNLIMRLAVQGGDTFRLSTSPRYPESPLANAFNLKPYGRFDTSLPHFMALVELVKQRGGLETLSVSVGHPLQLIDIGIAARLGTHPNFPIRRDFRGICDVATAKFDAEAVALLLATGHGWHVLQEDHPELVELALCGIRLTACLDQSHRRGAGCFPLKDLGILATSFLHDLYELEPALGAGILDPDPIFDIARLALQIYSDLVLFPAAETYRAKDRLCRELLGILKGYFDGGVPNSDEHSALVLWAVVLGATGSESPYHRGWFLRRMTKLVVQLNHRWETSKTSMKQFLWWDYIFEERMKDIWEEAWKTGIGIEYRLEVKTRPQIQASKECYRLLKRALVAKASWSLVNHADTQVEPTSSSHIFAFIYH</sequence>
<evidence type="ECO:0000313" key="3">
    <source>
        <dbReference type="Proteomes" id="UP001172673"/>
    </source>
</evidence>
<evidence type="ECO:0000313" key="2">
    <source>
        <dbReference type="EMBL" id="KAJ9605084.1"/>
    </source>
</evidence>
<gene>
    <name evidence="2" type="ORF">H2200_010474</name>
</gene>
<organism evidence="2 3">
    <name type="scientific">Cladophialophora chaetospira</name>
    <dbReference type="NCBI Taxonomy" id="386627"/>
    <lineage>
        <taxon>Eukaryota</taxon>
        <taxon>Fungi</taxon>
        <taxon>Dikarya</taxon>
        <taxon>Ascomycota</taxon>
        <taxon>Pezizomycotina</taxon>
        <taxon>Eurotiomycetes</taxon>
        <taxon>Chaetothyriomycetidae</taxon>
        <taxon>Chaetothyriales</taxon>
        <taxon>Herpotrichiellaceae</taxon>
        <taxon>Cladophialophora</taxon>
    </lineage>
</organism>
<dbReference type="PANTHER" id="PTHR37540">
    <property type="entry name" value="TRANSCRIPTION FACTOR (ACR-2), PUTATIVE-RELATED-RELATED"/>
    <property type="match status" value="1"/>
</dbReference>
<evidence type="ECO:0000256" key="1">
    <source>
        <dbReference type="SAM" id="MobiDB-lite"/>
    </source>
</evidence>
<feature type="region of interest" description="Disordered" evidence="1">
    <location>
        <begin position="27"/>
        <end position="62"/>
    </location>
</feature>
<reference evidence="2" key="1">
    <citation type="submission" date="2022-10" db="EMBL/GenBank/DDBJ databases">
        <title>Culturing micro-colonial fungi from biological soil crusts in the Mojave desert and describing Neophaeococcomyces mojavensis, and introducing the new genera and species Taxawa tesnikishii.</title>
        <authorList>
            <person name="Kurbessoian T."/>
            <person name="Stajich J.E."/>
        </authorList>
    </citation>
    <scope>NUCLEOTIDE SEQUENCE</scope>
    <source>
        <strain evidence="2">TK_41</strain>
    </source>
</reference>
<proteinExistence type="predicted"/>
<protein>
    <recommendedName>
        <fullName evidence="4">Tachykinin family protein</fullName>
    </recommendedName>
</protein>
<accession>A0AA38X1J8</accession>
<name>A0AA38X1J8_9EURO</name>
<feature type="compositionally biased region" description="Basic residues" evidence="1">
    <location>
        <begin position="35"/>
        <end position="54"/>
    </location>
</feature>
<evidence type="ECO:0008006" key="4">
    <source>
        <dbReference type="Google" id="ProtNLM"/>
    </source>
</evidence>
<keyword evidence="3" id="KW-1185">Reference proteome</keyword>
<dbReference type="PANTHER" id="PTHR37540:SF5">
    <property type="entry name" value="TRANSCRIPTION FACTOR DOMAIN-CONTAINING PROTEIN"/>
    <property type="match status" value="1"/>
</dbReference>
<dbReference type="EMBL" id="JAPDRK010000017">
    <property type="protein sequence ID" value="KAJ9605084.1"/>
    <property type="molecule type" value="Genomic_DNA"/>
</dbReference>
<comment type="caution">
    <text evidence="2">The sequence shown here is derived from an EMBL/GenBank/DDBJ whole genome shotgun (WGS) entry which is preliminary data.</text>
</comment>